<dbReference type="RefSeq" id="WP_150722112.1">
    <property type="nucleotide sequence ID" value="NZ_CABPRV010000007.1"/>
</dbReference>
<keyword evidence="3" id="KW-1185">Reference proteome</keyword>
<keyword evidence="1" id="KW-0472">Membrane</keyword>
<name>A0ABY6W3Z8_9BURK</name>
<organism evidence="2 3">
    <name type="scientific">Pandoraea capi</name>
    <dbReference type="NCBI Taxonomy" id="2508286"/>
    <lineage>
        <taxon>Bacteria</taxon>
        <taxon>Pseudomonadati</taxon>
        <taxon>Pseudomonadota</taxon>
        <taxon>Betaproteobacteria</taxon>
        <taxon>Burkholderiales</taxon>
        <taxon>Burkholderiaceae</taxon>
        <taxon>Pandoraea</taxon>
    </lineage>
</organism>
<evidence type="ECO:0000313" key="2">
    <source>
        <dbReference type="EMBL" id="VVE23774.1"/>
    </source>
</evidence>
<keyword evidence="1" id="KW-1133">Transmembrane helix</keyword>
<feature type="transmembrane region" description="Helical" evidence="1">
    <location>
        <begin position="158"/>
        <end position="177"/>
    </location>
</feature>
<evidence type="ECO:0000256" key="1">
    <source>
        <dbReference type="SAM" id="Phobius"/>
    </source>
</evidence>
<proteinExistence type="predicted"/>
<feature type="transmembrane region" description="Helical" evidence="1">
    <location>
        <begin position="6"/>
        <end position="24"/>
    </location>
</feature>
<reference evidence="2 3" key="1">
    <citation type="submission" date="2019-08" db="EMBL/GenBank/DDBJ databases">
        <authorList>
            <person name="Peeters C."/>
        </authorList>
    </citation>
    <scope>NUCLEOTIDE SEQUENCE [LARGE SCALE GENOMIC DNA]</scope>
    <source>
        <strain evidence="2 3">LMG 20602</strain>
    </source>
</reference>
<dbReference type="Proteomes" id="UP000366065">
    <property type="component" value="Unassembled WGS sequence"/>
</dbReference>
<gene>
    <name evidence="2" type="ORF">PCA20602_03285</name>
</gene>
<dbReference type="EMBL" id="CABPRV010000007">
    <property type="protein sequence ID" value="VVE23774.1"/>
    <property type="molecule type" value="Genomic_DNA"/>
</dbReference>
<evidence type="ECO:0000313" key="3">
    <source>
        <dbReference type="Proteomes" id="UP000366065"/>
    </source>
</evidence>
<keyword evidence="1" id="KW-0812">Transmembrane</keyword>
<protein>
    <submittedName>
        <fullName evidence="2">Uncharacterized protein</fullName>
    </submittedName>
</protein>
<accession>A0ABY6W3Z8</accession>
<feature type="transmembrane region" description="Helical" evidence="1">
    <location>
        <begin position="128"/>
        <end position="152"/>
    </location>
</feature>
<sequence>MELDWIVKPAMVLFGAYGAAKIYYDLSSGKVTRMREQYRFAKEYFTDIKSGSANHPFLREKGLQAIVGDSRLHANDIEYLLRLKDPVKAIEYFGQGRQYLQLRKTGINEAIEFQIQYRSKWSRKWRKMTFLAFYGLSAFVGYSPVAFSKYLFSNPQNLLTACALSIPVGSYYAWMALRAAVRIKRAETLVKSQELADAPLISEAADIALAFASKGNRSKASS</sequence>
<comment type="caution">
    <text evidence="2">The sequence shown here is derived from an EMBL/GenBank/DDBJ whole genome shotgun (WGS) entry which is preliminary data.</text>
</comment>